<dbReference type="PANTHER" id="PTHR43791:SF103">
    <property type="entry name" value="MAJOR FACILITATOR SUPERFAMILY (MFS) PROFILE DOMAIN-CONTAINING PROTEIN-RELATED"/>
    <property type="match status" value="1"/>
</dbReference>
<evidence type="ECO:0000256" key="1">
    <source>
        <dbReference type="ARBA" id="ARBA00004141"/>
    </source>
</evidence>
<dbReference type="Pfam" id="PF07690">
    <property type="entry name" value="MFS_1"/>
    <property type="match status" value="1"/>
</dbReference>
<dbReference type="Proteomes" id="UP000191285">
    <property type="component" value="Unassembled WGS sequence"/>
</dbReference>
<evidence type="ECO:0000256" key="5">
    <source>
        <dbReference type="ARBA" id="ARBA00023136"/>
    </source>
</evidence>
<dbReference type="PROSITE" id="PS50850">
    <property type="entry name" value="MFS"/>
    <property type="match status" value="1"/>
</dbReference>
<evidence type="ECO:0000256" key="2">
    <source>
        <dbReference type="ARBA" id="ARBA00022448"/>
    </source>
</evidence>
<dbReference type="InterPro" id="IPR011701">
    <property type="entry name" value="MFS"/>
</dbReference>
<proteinExistence type="inferred from homology"/>
<organism evidence="9 10">
    <name type="scientific">Penicillium steckii</name>
    <dbReference type="NCBI Taxonomy" id="303698"/>
    <lineage>
        <taxon>Eukaryota</taxon>
        <taxon>Fungi</taxon>
        <taxon>Dikarya</taxon>
        <taxon>Ascomycota</taxon>
        <taxon>Pezizomycotina</taxon>
        <taxon>Eurotiomycetes</taxon>
        <taxon>Eurotiomycetidae</taxon>
        <taxon>Eurotiales</taxon>
        <taxon>Aspergillaceae</taxon>
        <taxon>Penicillium</taxon>
    </lineage>
</organism>
<comment type="subcellular location">
    <subcellularLocation>
        <location evidence="1">Membrane</location>
        <topology evidence="1">Multi-pass membrane protein</topology>
    </subcellularLocation>
</comment>
<gene>
    <name evidence="9" type="ORF">PENSTE_c011G04086</name>
</gene>
<keyword evidence="3 7" id="KW-0812">Transmembrane</keyword>
<keyword evidence="4 7" id="KW-1133">Transmembrane helix</keyword>
<feature type="transmembrane region" description="Helical" evidence="7">
    <location>
        <begin position="115"/>
        <end position="138"/>
    </location>
</feature>
<sequence>MSEGRDLEHDLKHDIEPVRHDVDIGQMLAVEATPEEERRVLRKLDCFLMPLMGFAYFLQFLDKLALSQATLFNLREDLNLRGSNYSWTSAVFYFGYFFWSWPSSYVIVRLPIGKYLACSVFVWGGILMCHAATTNFAGLMCARFFLGVGEAAIAPGFTLLTGMFYKREEQPIRQSAWFFGNCIAVLVGGLIAYGIGNINTTAIAHWKLLFLILGAFTSAYAVVLFFFLPDAVDKTVFLSETERAIAIQRTIKNKTGVLDNGKFKWSQAVQALKDPQMWCLVLNSLTSNLCNGGITTFTSIITAGFGFTDLKALLMQMPQGAAQIIFLILTSLAVTWIPHSRVLAQIFNTLVSVVGMLLIWKLNPEEQVGRMVGLSIGIVYAINLPISLSIVTSNVAGFSKKSVVSSLLFISYCVGNVIGPQFFLAEEEPSYPTGIKAAMSGLVLSIFFLIVLYFYYIYENRRRDRLYGRPEDITVSAELRDELSNKTDTEIESFRYLL</sequence>
<dbReference type="PANTHER" id="PTHR43791">
    <property type="entry name" value="PERMEASE-RELATED"/>
    <property type="match status" value="1"/>
</dbReference>
<feature type="transmembrane region" description="Helical" evidence="7">
    <location>
        <begin position="177"/>
        <end position="196"/>
    </location>
</feature>
<feature type="transmembrane region" description="Helical" evidence="7">
    <location>
        <begin position="47"/>
        <end position="66"/>
    </location>
</feature>
<name>A0A1V6T5Z9_9EURO</name>
<protein>
    <recommendedName>
        <fullName evidence="8">Major facilitator superfamily (MFS) profile domain-containing protein</fullName>
    </recommendedName>
</protein>
<comment type="similarity">
    <text evidence="6">Belongs to the major facilitator superfamily. Allantoate permease family.</text>
</comment>
<accession>A0A1V6T5Z9</accession>
<evidence type="ECO:0000256" key="4">
    <source>
        <dbReference type="ARBA" id="ARBA00022989"/>
    </source>
</evidence>
<keyword evidence="5 7" id="KW-0472">Membrane</keyword>
<dbReference type="SUPFAM" id="SSF103473">
    <property type="entry name" value="MFS general substrate transporter"/>
    <property type="match status" value="1"/>
</dbReference>
<evidence type="ECO:0000256" key="3">
    <source>
        <dbReference type="ARBA" id="ARBA00022692"/>
    </source>
</evidence>
<evidence type="ECO:0000259" key="8">
    <source>
        <dbReference type="PROSITE" id="PS50850"/>
    </source>
</evidence>
<dbReference type="AlphaFoldDB" id="A0A1V6T5Z9"/>
<feature type="transmembrane region" description="Helical" evidence="7">
    <location>
        <begin position="208"/>
        <end position="228"/>
    </location>
</feature>
<feature type="transmembrane region" description="Helical" evidence="7">
    <location>
        <begin position="144"/>
        <end position="165"/>
    </location>
</feature>
<dbReference type="OrthoDB" id="6730379at2759"/>
<feature type="domain" description="Major facilitator superfamily (MFS) profile" evidence="8">
    <location>
        <begin position="48"/>
        <end position="463"/>
    </location>
</feature>
<feature type="transmembrane region" description="Helical" evidence="7">
    <location>
        <begin position="86"/>
        <end position="108"/>
    </location>
</feature>
<dbReference type="Gene3D" id="1.20.1250.20">
    <property type="entry name" value="MFS general substrate transporter like domains"/>
    <property type="match status" value="2"/>
</dbReference>
<dbReference type="GO" id="GO:0016020">
    <property type="term" value="C:membrane"/>
    <property type="evidence" value="ECO:0007669"/>
    <property type="project" value="UniProtKB-SubCell"/>
</dbReference>
<dbReference type="STRING" id="303698.A0A1V6T5Z9"/>
<dbReference type="EMBL" id="MLKD01000011">
    <property type="protein sequence ID" value="OQE21757.1"/>
    <property type="molecule type" value="Genomic_DNA"/>
</dbReference>
<keyword evidence="2" id="KW-0813">Transport</keyword>
<feature type="transmembrane region" description="Helical" evidence="7">
    <location>
        <begin position="320"/>
        <end position="337"/>
    </location>
</feature>
<evidence type="ECO:0000256" key="7">
    <source>
        <dbReference type="SAM" id="Phobius"/>
    </source>
</evidence>
<dbReference type="InterPro" id="IPR020846">
    <property type="entry name" value="MFS_dom"/>
</dbReference>
<dbReference type="GO" id="GO:0022857">
    <property type="term" value="F:transmembrane transporter activity"/>
    <property type="evidence" value="ECO:0007669"/>
    <property type="project" value="InterPro"/>
</dbReference>
<evidence type="ECO:0000313" key="10">
    <source>
        <dbReference type="Proteomes" id="UP000191285"/>
    </source>
</evidence>
<keyword evidence="10" id="KW-1185">Reference proteome</keyword>
<dbReference type="InterPro" id="IPR036259">
    <property type="entry name" value="MFS_trans_sf"/>
</dbReference>
<evidence type="ECO:0000256" key="6">
    <source>
        <dbReference type="ARBA" id="ARBA00037968"/>
    </source>
</evidence>
<feature type="transmembrane region" description="Helical" evidence="7">
    <location>
        <begin position="403"/>
        <end position="425"/>
    </location>
</feature>
<feature type="transmembrane region" description="Helical" evidence="7">
    <location>
        <begin position="437"/>
        <end position="458"/>
    </location>
</feature>
<reference evidence="10" key="1">
    <citation type="journal article" date="2017" name="Nat. Microbiol.">
        <title>Global analysis of biosynthetic gene clusters reveals vast potential of secondary metabolite production in Penicillium species.</title>
        <authorList>
            <person name="Nielsen J.C."/>
            <person name="Grijseels S."/>
            <person name="Prigent S."/>
            <person name="Ji B."/>
            <person name="Dainat J."/>
            <person name="Nielsen K.F."/>
            <person name="Frisvad J.C."/>
            <person name="Workman M."/>
            <person name="Nielsen J."/>
        </authorList>
    </citation>
    <scope>NUCLEOTIDE SEQUENCE [LARGE SCALE GENOMIC DNA]</scope>
    <source>
        <strain evidence="10">IBT 24891</strain>
    </source>
</reference>
<dbReference type="FunFam" id="1.20.1250.20:FF:000064">
    <property type="entry name" value="MFS allantoate transporter"/>
    <property type="match status" value="1"/>
</dbReference>
<feature type="transmembrane region" description="Helical" evidence="7">
    <location>
        <begin position="372"/>
        <end position="391"/>
    </location>
</feature>
<evidence type="ECO:0000313" key="9">
    <source>
        <dbReference type="EMBL" id="OQE21757.1"/>
    </source>
</evidence>
<comment type="caution">
    <text evidence="9">The sequence shown here is derived from an EMBL/GenBank/DDBJ whole genome shotgun (WGS) entry which is preliminary data.</text>
</comment>
<feature type="transmembrane region" description="Helical" evidence="7">
    <location>
        <begin position="343"/>
        <end position="360"/>
    </location>
</feature>